<proteinExistence type="predicted"/>
<evidence type="ECO:0000313" key="1">
    <source>
        <dbReference type="EMBL" id="GAA51876.1"/>
    </source>
</evidence>
<dbReference type="Proteomes" id="UP000008909">
    <property type="component" value="Unassembled WGS sequence"/>
</dbReference>
<protein>
    <submittedName>
        <fullName evidence="1">Uncharacterized protein</fullName>
    </submittedName>
</protein>
<gene>
    <name evidence="1" type="ORF">CLF_106943</name>
</gene>
<keyword evidence="2" id="KW-1185">Reference proteome</keyword>
<accession>G7YFZ3</accession>
<sequence length="177" mass="20264">MGNNRDDQESSVPSTNFSKMQEEVVLIRKIGWWSNEGEILSSGYWKVYAVSATEMKQALLNYLSKKTVRQRSTIVGLCYIVDDDDDLPMHEDNIMTPSFSTYELPGKKLKPSPKSTERHDLPGAITMRSSAQMTTRLTLMMLKNDEPRRISVLPGICTKTHRRDRSPVKLKYLVPIR</sequence>
<organism evidence="1 2">
    <name type="scientific">Clonorchis sinensis</name>
    <name type="common">Chinese liver fluke</name>
    <dbReference type="NCBI Taxonomy" id="79923"/>
    <lineage>
        <taxon>Eukaryota</taxon>
        <taxon>Metazoa</taxon>
        <taxon>Spiralia</taxon>
        <taxon>Lophotrochozoa</taxon>
        <taxon>Platyhelminthes</taxon>
        <taxon>Trematoda</taxon>
        <taxon>Digenea</taxon>
        <taxon>Opisthorchiida</taxon>
        <taxon>Opisthorchiata</taxon>
        <taxon>Opisthorchiidae</taxon>
        <taxon>Clonorchis</taxon>
    </lineage>
</organism>
<reference key="2">
    <citation type="submission" date="2011-10" db="EMBL/GenBank/DDBJ databases">
        <title>The genome and transcriptome sequence of Clonorchis sinensis provide insights into the carcinogenic liver fluke.</title>
        <authorList>
            <person name="Wang X."/>
            <person name="Huang Y."/>
            <person name="Chen W."/>
            <person name="Liu H."/>
            <person name="Guo L."/>
            <person name="Chen Y."/>
            <person name="Luo F."/>
            <person name="Zhou W."/>
            <person name="Sun J."/>
            <person name="Mao Q."/>
            <person name="Liang P."/>
            <person name="Zhou C."/>
            <person name="Tian Y."/>
            <person name="Men J."/>
            <person name="Lv X."/>
            <person name="Huang L."/>
            <person name="Zhou J."/>
            <person name="Hu Y."/>
            <person name="Li R."/>
            <person name="Zhang F."/>
            <person name="Lei H."/>
            <person name="Li X."/>
            <person name="Hu X."/>
            <person name="Liang C."/>
            <person name="Xu J."/>
            <person name="Wu Z."/>
            <person name="Yu X."/>
        </authorList>
    </citation>
    <scope>NUCLEOTIDE SEQUENCE</scope>
    <source>
        <strain>Henan</strain>
    </source>
</reference>
<dbReference type="InParanoid" id="G7YFZ3"/>
<reference evidence="1" key="1">
    <citation type="journal article" date="2011" name="Genome Biol.">
        <title>The draft genome of the carcinogenic human liver fluke Clonorchis sinensis.</title>
        <authorList>
            <person name="Wang X."/>
            <person name="Chen W."/>
            <person name="Huang Y."/>
            <person name="Sun J."/>
            <person name="Men J."/>
            <person name="Liu H."/>
            <person name="Luo F."/>
            <person name="Guo L."/>
            <person name="Lv X."/>
            <person name="Deng C."/>
            <person name="Zhou C."/>
            <person name="Fan Y."/>
            <person name="Li X."/>
            <person name="Huang L."/>
            <person name="Hu Y."/>
            <person name="Liang C."/>
            <person name="Hu X."/>
            <person name="Xu J."/>
            <person name="Yu X."/>
        </authorList>
    </citation>
    <scope>NUCLEOTIDE SEQUENCE [LARGE SCALE GENOMIC DNA]</scope>
    <source>
        <strain evidence="1">Henan</strain>
    </source>
</reference>
<name>G7YFZ3_CLOSI</name>
<dbReference type="AlphaFoldDB" id="G7YFZ3"/>
<evidence type="ECO:0000313" key="2">
    <source>
        <dbReference type="Proteomes" id="UP000008909"/>
    </source>
</evidence>
<dbReference type="EMBL" id="DF143210">
    <property type="protein sequence ID" value="GAA51876.1"/>
    <property type="molecule type" value="Genomic_DNA"/>
</dbReference>